<keyword evidence="8" id="KW-0972">Capsule biogenesis/degradation</keyword>
<comment type="pathway">
    <text evidence="1">Capsule biogenesis; capsule polysaccharide biosynthesis.</text>
</comment>
<dbReference type="GO" id="GO:0005886">
    <property type="term" value="C:plasma membrane"/>
    <property type="evidence" value="ECO:0007669"/>
    <property type="project" value="UniProtKB-ARBA"/>
</dbReference>
<keyword evidence="6 12" id="KW-0418">Kinase</keyword>
<accession>A0A940P9S8</accession>
<protein>
    <recommendedName>
        <fullName evidence="3">non-specific protein-tyrosine kinase</fullName>
        <ecNumber evidence="3">2.7.10.2</ecNumber>
    </recommendedName>
</protein>
<evidence type="ECO:0000256" key="6">
    <source>
        <dbReference type="ARBA" id="ARBA00022777"/>
    </source>
</evidence>
<dbReference type="CDD" id="cd05387">
    <property type="entry name" value="BY-kinase"/>
    <property type="match status" value="1"/>
</dbReference>
<dbReference type="EMBL" id="JAEEGA010000018">
    <property type="protein sequence ID" value="MBP1043655.1"/>
    <property type="molecule type" value="Genomic_DNA"/>
</dbReference>
<dbReference type="Gene3D" id="3.40.50.300">
    <property type="entry name" value="P-loop containing nucleotide triphosphate hydrolases"/>
    <property type="match status" value="1"/>
</dbReference>
<keyword evidence="5" id="KW-0547">Nucleotide-binding</keyword>
<evidence type="ECO:0000256" key="2">
    <source>
        <dbReference type="ARBA" id="ARBA00007316"/>
    </source>
</evidence>
<dbReference type="Proteomes" id="UP000674938">
    <property type="component" value="Unassembled WGS sequence"/>
</dbReference>
<dbReference type="PANTHER" id="PTHR32309:SF13">
    <property type="entry name" value="FERRIC ENTEROBACTIN TRANSPORT PROTEIN FEPE"/>
    <property type="match status" value="1"/>
</dbReference>
<evidence type="ECO:0000256" key="11">
    <source>
        <dbReference type="ARBA" id="ARBA00051245"/>
    </source>
</evidence>
<dbReference type="AlphaFoldDB" id="A0A940P9S8"/>
<sequence length="232" mass="25163">MFKKKAIKETTQAVSLITLADRTSPVSEQYRTIRTNIQFAMVDKELKTLIVTSSGPGEGKSTTSANLAVVFANSGIRTLLVDADLRKPTVAKSFGLRNHHGLSNLLSERDAKIQNVVQSSGIENLTILSSGPKPPNPSEMLGSMRMHAVIKEMRDAFDLVIFDMPPVVAVTDAQVVASQVDGTIMVVREGVSNKNALIKAKSLLEMVNANMLGVVYNGSTRNVDQGYYYYGA</sequence>
<keyword evidence="9" id="KW-0829">Tyrosine-protein kinase</keyword>
<evidence type="ECO:0000313" key="13">
    <source>
        <dbReference type="Proteomes" id="UP000674938"/>
    </source>
</evidence>
<evidence type="ECO:0000256" key="9">
    <source>
        <dbReference type="ARBA" id="ARBA00023137"/>
    </source>
</evidence>
<comment type="similarity">
    <text evidence="2">Belongs to the CpsD/CapB family.</text>
</comment>
<reference evidence="12" key="1">
    <citation type="submission" date="2020-12" db="EMBL/GenBank/DDBJ databases">
        <title>Vagococcus allomyrinae sp. nov. and Enterococcus lavae sp. nov., isolated from the larvae of Allomyrina dichotoma.</title>
        <authorList>
            <person name="Lee S.D."/>
        </authorList>
    </citation>
    <scope>NUCLEOTIDE SEQUENCE</scope>
    <source>
        <strain evidence="12">BWB3-3</strain>
    </source>
</reference>
<dbReference type="InterPro" id="IPR033756">
    <property type="entry name" value="YlxH/NBP35"/>
</dbReference>
<dbReference type="GO" id="GO:0042802">
    <property type="term" value="F:identical protein binding"/>
    <property type="evidence" value="ECO:0007669"/>
    <property type="project" value="UniProtKB-ARBA"/>
</dbReference>
<proteinExistence type="inferred from homology"/>
<comment type="catalytic activity">
    <reaction evidence="11">
        <text>L-tyrosyl-[protein] + ATP = O-phospho-L-tyrosyl-[protein] + ADP + H(+)</text>
        <dbReference type="Rhea" id="RHEA:10596"/>
        <dbReference type="Rhea" id="RHEA-COMP:10136"/>
        <dbReference type="Rhea" id="RHEA-COMP:20101"/>
        <dbReference type="ChEBI" id="CHEBI:15378"/>
        <dbReference type="ChEBI" id="CHEBI:30616"/>
        <dbReference type="ChEBI" id="CHEBI:46858"/>
        <dbReference type="ChEBI" id="CHEBI:61978"/>
        <dbReference type="ChEBI" id="CHEBI:456216"/>
        <dbReference type="EC" id="2.7.10.2"/>
    </reaction>
</comment>
<evidence type="ECO:0000313" key="12">
    <source>
        <dbReference type="EMBL" id="MBP1043655.1"/>
    </source>
</evidence>
<dbReference type="InterPro" id="IPR050445">
    <property type="entry name" value="Bact_polysacc_biosynth/exp"/>
</dbReference>
<comment type="caution">
    <text evidence="12">The sequence shown here is derived from an EMBL/GenBank/DDBJ whole genome shotgun (WGS) entry which is preliminary data.</text>
</comment>
<dbReference type="Pfam" id="PF10609">
    <property type="entry name" value="ParA"/>
    <property type="match status" value="1"/>
</dbReference>
<evidence type="ECO:0000256" key="10">
    <source>
        <dbReference type="ARBA" id="ARBA00023169"/>
    </source>
</evidence>
<dbReference type="GO" id="GO:0005524">
    <property type="term" value="F:ATP binding"/>
    <property type="evidence" value="ECO:0007669"/>
    <property type="project" value="UniProtKB-KW"/>
</dbReference>
<dbReference type="InterPro" id="IPR027417">
    <property type="entry name" value="P-loop_NTPase"/>
</dbReference>
<evidence type="ECO:0000256" key="3">
    <source>
        <dbReference type="ARBA" id="ARBA00011903"/>
    </source>
</evidence>
<keyword evidence="4" id="KW-0808">Transferase</keyword>
<dbReference type="RefSeq" id="WP_209531469.1">
    <property type="nucleotide sequence ID" value="NZ_JAEEGA010000018.1"/>
</dbReference>
<keyword evidence="10" id="KW-0270">Exopolysaccharide synthesis</keyword>
<dbReference type="EC" id="2.7.10.2" evidence="3"/>
<dbReference type="PANTHER" id="PTHR32309">
    <property type="entry name" value="TYROSINE-PROTEIN KINASE"/>
    <property type="match status" value="1"/>
</dbReference>
<keyword evidence="7" id="KW-0067">ATP-binding</keyword>
<gene>
    <name evidence="12" type="ORF">I6N95_21745</name>
</gene>
<dbReference type="SUPFAM" id="SSF52540">
    <property type="entry name" value="P-loop containing nucleoside triphosphate hydrolases"/>
    <property type="match status" value="1"/>
</dbReference>
<dbReference type="GO" id="GO:0004715">
    <property type="term" value="F:non-membrane spanning protein tyrosine kinase activity"/>
    <property type="evidence" value="ECO:0007669"/>
    <property type="project" value="UniProtKB-EC"/>
</dbReference>
<name>A0A940P9S8_9ENTE</name>
<dbReference type="FunFam" id="3.40.50.300:FF:000527">
    <property type="entry name" value="Tyrosine-protein kinase etk"/>
    <property type="match status" value="1"/>
</dbReference>
<dbReference type="GO" id="GO:0000271">
    <property type="term" value="P:polysaccharide biosynthetic process"/>
    <property type="evidence" value="ECO:0007669"/>
    <property type="project" value="UniProtKB-KW"/>
</dbReference>
<evidence type="ECO:0000256" key="5">
    <source>
        <dbReference type="ARBA" id="ARBA00022741"/>
    </source>
</evidence>
<evidence type="ECO:0000256" key="4">
    <source>
        <dbReference type="ARBA" id="ARBA00022679"/>
    </source>
</evidence>
<evidence type="ECO:0000256" key="1">
    <source>
        <dbReference type="ARBA" id="ARBA00005132"/>
    </source>
</evidence>
<keyword evidence="13" id="KW-1185">Reference proteome</keyword>
<evidence type="ECO:0000256" key="8">
    <source>
        <dbReference type="ARBA" id="ARBA00022903"/>
    </source>
</evidence>
<evidence type="ECO:0000256" key="7">
    <source>
        <dbReference type="ARBA" id="ARBA00022840"/>
    </source>
</evidence>
<organism evidence="12 13">
    <name type="scientific">Vagococcus allomyrinae</name>
    <dbReference type="NCBI Taxonomy" id="2794353"/>
    <lineage>
        <taxon>Bacteria</taxon>
        <taxon>Bacillati</taxon>
        <taxon>Bacillota</taxon>
        <taxon>Bacilli</taxon>
        <taxon>Lactobacillales</taxon>
        <taxon>Enterococcaceae</taxon>
        <taxon>Vagococcus</taxon>
    </lineage>
</organism>
<dbReference type="InterPro" id="IPR005702">
    <property type="entry name" value="Wzc-like_C"/>
</dbReference>
<dbReference type="NCBIfam" id="TIGR01007">
    <property type="entry name" value="eps_fam"/>
    <property type="match status" value="1"/>
</dbReference>